<feature type="region of interest" description="Disordered" evidence="1">
    <location>
        <begin position="938"/>
        <end position="968"/>
    </location>
</feature>
<dbReference type="InterPro" id="IPR002052">
    <property type="entry name" value="DNA_methylase_N6_adenine_CS"/>
</dbReference>
<dbReference type="Gene3D" id="3.40.50.300">
    <property type="entry name" value="P-loop containing nucleotide triphosphate hydrolases"/>
    <property type="match status" value="2"/>
</dbReference>
<accession>A0A369LB22</accession>
<evidence type="ECO:0000256" key="1">
    <source>
        <dbReference type="SAM" id="MobiDB-lite"/>
    </source>
</evidence>
<evidence type="ECO:0000313" key="5">
    <source>
        <dbReference type="Proteomes" id="UP000253975"/>
    </source>
</evidence>
<dbReference type="PROSITE" id="PS51192">
    <property type="entry name" value="HELICASE_ATP_BIND_1"/>
    <property type="match status" value="1"/>
</dbReference>
<comment type="caution">
    <text evidence="4">The sequence shown here is derived from an EMBL/GenBank/DDBJ whole genome shotgun (WGS) entry which is preliminary data.</text>
</comment>
<proteinExistence type="predicted"/>
<dbReference type="InterPro" id="IPR041635">
    <property type="entry name" value="Type_ISP_LLaBIII_C"/>
</dbReference>
<dbReference type="SMART" id="SM00490">
    <property type="entry name" value="HELICc"/>
    <property type="match status" value="1"/>
</dbReference>
<dbReference type="GO" id="GO:0016787">
    <property type="term" value="F:hydrolase activity"/>
    <property type="evidence" value="ECO:0007669"/>
    <property type="project" value="InterPro"/>
</dbReference>
<dbReference type="InterPro" id="IPR014001">
    <property type="entry name" value="Helicase_ATP-bd"/>
</dbReference>
<dbReference type="PROSITE" id="PS51194">
    <property type="entry name" value="HELICASE_CTER"/>
    <property type="match status" value="1"/>
</dbReference>
<dbReference type="InterPro" id="IPR027417">
    <property type="entry name" value="P-loop_NTPase"/>
</dbReference>
<dbReference type="EMBL" id="PPTO01000015">
    <property type="protein sequence ID" value="RDB56374.1"/>
    <property type="molecule type" value="Genomic_DNA"/>
</dbReference>
<dbReference type="GO" id="GO:0032259">
    <property type="term" value="P:methylation"/>
    <property type="evidence" value="ECO:0007669"/>
    <property type="project" value="InterPro"/>
</dbReference>
<organism evidence="4 5">
    <name type="scientific">Slackia isoflavoniconvertens</name>
    <dbReference type="NCBI Taxonomy" id="572010"/>
    <lineage>
        <taxon>Bacteria</taxon>
        <taxon>Bacillati</taxon>
        <taxon>Actinomycetota</taxon>
        <taxon>Coriobacteriia</taxon>
        <taxon>Eggerthellales</taxon>
        <taxon>Eggerthellaceae</taxon>
        <taxon>Slackia</taxon>
    </lineage>
</organism>
<evidence type="ECO:0000259" key="3">
    <source>
        <dbReference type="PROSITE" id="PS51194"/>
    </source>
</evidence>
<dbReference type="InterPro" id="IPR006935">
    <property type="entry name" value="Helicase/UvrB_N"/>
</dbReference>
<dbReference type="Pfam" id="PF13156">
    <property type="entry name" value="Mrr_cat_2"/>
    <property type="match status" value="1"/>
</dbReference>
<dbReference type="Pfam" id="PF04851">
    <property type="entry name" value="ResIII"/>
    <property type="match status" value="1"/>
</dbReference>
<name>A0A369LB22_9ACTN</name>
<evidence type="ECO:0000313" key="4">
    <source>
        <dbReference type="EMBL" id="RDB56374.1"/>
    </source>
</evidence>
<dbReference type="SUPFAM" id="SSF53335">
    <property type="entry name" value="S-adenosyl-L-methionine-dependent methyltransferases"/>
    <property type="match status" value="1"/>
</dbReference>
<dbReference type="PANTHER" id="PTHR47396:SF1">
    <property type="entry name" value="ATP-DEPENDENT HELICASE IRC3-RELATED"/>
    <property type="match status" value="1"/>
</dbReference>
<dbReference type="Pfam" id="PF22240">
    <property type="entry name" value="ISP_coupler"/>
    <property type="match status" value="1"/>
</dbReference>
<dbReference type="InterPro" id="IPR011639">
    <property type="entry name" value="MethylTrfase_TaqI-like_dom"/>
</dbReference>
<reference evidence="4 5" key="1">
    <citation type="journal article" date="2018" name="Elife">
        <title>Discovery and characterization of a prevalent human gut bacterial enzyme sufficient for the inactivation of a family of plant toxins.</title>
        <authorList>
            <person name="Koppel N."/>
            <person name="Bisanz J.E."/>
            <person name="Pandelia M.E."/>
            <person name="Turnbaugh P.J."/>
            <person name="Balskus E.P."/>
        </authorList>
    </citation>
    <scope>NUCLEOTIDE SEQUENCE [LARGE SCALE GENOMIC DNA]</scope>
    <source>
        <strain evidence="4 5">OB21 GAM31</strain>
    </source>
</reference>
<dbReference type="Pfam" id="PF07669">
    <property type="entry name" value="Eco57I"/>
    <property type="match status" value="1"/>
</dbReference>
<dbReference type="GO" id="GO:0005524">
    <property type="term" value="F:ATP binding"/>
    <property type="evidence" value="ECO:0007669"/>
    <property type="project" value="InterPro"/>
</dbReference>
<dbReference type="GO" id="GO:0005829">
    <property type="term" value="C:cytosol"/>
    <property type="evidence" value="ECO:0007669"/>
    <property type="project" value="TreeGrafter"/>
</dbReference>
<dbReference type="SUPFAM" id="SSF52540">
    <property type="entry name" value="P-loop containing nucleoside triphosphate hydrolases"/>
    <property type="match status" value="2"/>
</dbReference>
<evidence type="ECO:0000259" key="2">
    <source>
        <dbReference type="PROSITE" id="PS51192"/>
    </source>
</evidence>
<dbReference type="Gene3D" id="3.40.50.150">
    <property type="entry name" value="Vaccinia Virus protein VP39"/>
    <property type="match status" value="1"/>
</dbReference>
<feature type="domain" description="Helicase ATP-binding" evidence="2">
    <location>
        <begin position="463"/>
        <end position="665"/>
    </location>
</feature>
<feature type="domain" description="Helicase C-terminal" evidence="3">
    <location>
        <begin position="741"/>
        <end position="920"/>
    </location>
</feature>
<dbReference type="SUPFAM" id="SSF52980">
    <property type="entry name" value="Restriction endonuclease-like"/>
    <property type="match status" value="1"/>
</dbReference>
<dbReference type="InterPro" id="IPR029063">
    <property type="entry name" value="SAM-dependent_MTases_sf"/>
</dbReference>
<dbReference type="InterPro" id="IPR039442">
    <property type="entry name" value="Mrr-like_dom"/>
</dbReference>
<dbReference type="Proteomes" id="UP000253975">
    <property type="component" value="Unassembled WGS sequence"/>
</dbReference>
<dbReference type="Pfam" id="PF18135">
    <property type="entry name" value="Type_ISP_C"/>
    <property type="match status" value="1"/>
</dbReference>
<dbReference type="PROSITE" id="PS00092">
    <property type="entry name" value="N6_MTASE"/>
    <property type="match status" value="1"/>
</dbReference>
<dbReference type="PANTHER" id="PTHR47396">
    <property type="entry name" value="TYPE I RESTRICTION ENZYME ECOKI R PROTEIN"/>
    <property type="match status" value="1"/>
</dbReference>
<dbReference type="InterPro" id="IPR050742">
    <property type="entry name" value="Helicase_Restrict-Modif_Enz"/>
</dbReference>
<dbReference type="InterPro" id="IPR001650">
    <property type="entry name" value="Helicase_C-like"/>
</dbReference>
<gene>
    <name evidence="4" type="ORF">C1881_08455</name>
</gene>
<dbReference type="InterPro" id="IPR053980">
    <property type="entry name" value="ISP_coupler"/>
</dbReference>
<dbReference type="Pfam" id="PF00271">
    <property type="entry name" value="Helicase_C"/>
    <property type="match status" value="1"/>
</dbReference>
<sequence>MCANSSSRTLREGMHRMAASVTGILANIKQPRGGYLPLSNFDIESHCDDLRVVGDYNIAPSLVGLAVDYGTRIALGNDPEETFEVATVGAGMVGASDVAESLIADIDAAALKSGEIDEKSVVSLCKLSGFDSAFRAGASAYRPVSEINPDRQTIEDIGNLILRTKAFFDASAEPVIAGFTFEGAYTDDVGASDGDYICGDTLWDLKVSKNEPTIKNTMQVLLYYLMGLRSSKEEFKAVTHIGLFNPWLQKSWSISVLDLDESFLSMVENDILGHKPRHARPSVNWANEDSRTIYEVIDWIRDTCESERDKGDKFERTSRYYLMNDPVYAQRFSDVWMWKDAPTNDGADLGIDLVAQDAEDGTYWAIQCKCYQKATLDLRDVATFYTKASATDDYAHNMIITTCEDFGPNLDKTATQYGTVRLFADSMAESDVDWDAFVEGKAVGKRSFKEPMPHQREAIDACLQKFQQYDRGQLIMACGTGKTITSLRLTEEMLSEGSLVLFLAPSISLVAQTMRVWANQSKRDLRCAVVCSDETASNAEGDTWESSLSDIPYPATTDPAALHNQIKRFDRTQGVNVVFSTYQSIQVVSDAQRMGLDPFDLIVCDEAHRTTGASAASDDLTEQSAFTKVHDNRLVSARKRVYMTATPKIYGDKARVQAKTESYEVSSMDDEEKFGPVFYRLSFGRAVDEGLLTDYRVIALTVSEDVVSEVYQRAMADEEGFEITDAAKVIGCWKGLADQGKKDGSGHPLKNAVAFCSTIPESRRISEYFERTVKAYIDYEREQGNDIPGMECAVQHVDGTMDMANRKDKLAWLADTSEERCHILSNVRCLSEGVDVPNLDAIMFLQPKKSRVEVVQAVGRVMRRFEGKDYGYIILPVVIPAGYTPEEALDNTDAFKVVWEIVQALRSHDERLEGGVNSLQYDMATTSVVQVINIDKNKGKAQNSGSGAGGNAGEDGQESTPGDPGQMKMDFSDRELQEAVNAVIVKKCGNKVYWEDWAKDIGDIAKRHIERVGELVLDGGPASAEFAVFLRGLRDSLNNGITEDEAVEMLAQHMITLPVFDALFSEAEFAKSNPVSIAMESMVATLRGYGIETESEKRELAELYSSVRLRAEAIRSDAGKQKIIKELYEKFFSQAFKATSEKMGIVYTPNEVVNYILHATDRILRKEFGKCLADVGVRILDPFTGTGTFVVNLLQDEELIPTGKLPNKYANEIYCNEILLLAYYIATINIEHAYHSRMPQEYVPFEGGVLTDTFQMHEDGDTIDAKVFTENTERILRQMRTPIDVIVGNPPYSIGQGSANDNNQNMSYTSLDERIKTTYAEKGKSGLKKGLYDQYIRAFRWASDRIENNGVVSFVTNGGWLDGQAMDGFRKTLVEEFNSIYVFNLRGNQRTQGEQSRKEGGKIFGSGSRTPVAITILVKNPASSEHGVIRYHDIGDYLTREEKLSIVARAVSGEPFEWDFIEPDRHGDWLNQRDDSWYDFMPLGLSKYKAPSGLFTTWSLGIATNRDAWMTNYSETQVLSNMKRFQEFYEEQVISYQTTGVLDMDKKKISWTDKLQEMAKKGASLQQSEQARIIHYRPFNKQFTYMADSPLVHRPYQQPKLFPGNGLSNVALITSERGPFITNVYPDLELMHHGQCFPLYWYERGGDLGGLFASTDVQRGEYVRHDAITDEALEVFRSVYPNAFGGGKGRTIDQAKADGLPSKIANSNERFDVNKVDIFYYVYGVLHSPEYRSRFEANLQKELPRIPLSRNFREFCAAGRALAKLHLGYEAIEPWPVKEVGSTLLPGPVQKIKWGKRKDPETGKKVDDHTVLIYNENLVIKDIPEAAQRYTVNGRSPLEWVIDRYQVKTDKASGIVNDPNEYSDDPRYIVDLIEKLIRVSMETMEIIDQLPPVSELPQPANWPFAWKADA</sequence>
<protein>
    <submittedName>
        <fullName evidence="4">Damage-inducible protein</fullName>
    </submittedName>
</protein>
<dbReference type="PRINTS" id="PR00507">
    <property type="entry name" value="N12N6MTFRASE"/>
</dbReference>
<dbReference type="InterPro" id="IPR011335">
    <property type="entry name" value="Restrct_endonuc-II-like"/>
</dbReference>
<dbReference type="GO" id="GO:0003677">
    <property type="term" value="F:DNA binding"/>
    <property type="evidence" value="ECO:0007669"/>
    <property type="project" value="InterPro"/>
</dbReference>
<dbReference type="SMART" id="SM00487">
    <property type="entry name" value="DEXDc"/>
    <property type="match status" value="1"/>
</dbReference>
<dbReference type="GO" id="GO:0009007">
    <property type="term" value="F:site-specific DNA-methyltransferase (adenine-specific) activity"/>
    <property type="evidence" value="ECO:0007669"/>
    <property type="project" value="UniProtKB-EC"/>
</dbReference>
<dbReference type="GO" id="GO:0006304">
    <property type="term" value="P:DNA modification"/>
    <property type="evidence" value="ECO:0007669"/>
    <property type="project" value="InterPro"/>
</dbReference>